<dbReference type="PANTHER" id="PTHR12398:SF20">
    <property type="entry name" value="PROTEIN PHOSPHATASE 1 REGULATORY INHIBITOR SUBUNIT 2"/>
    <property type="match status" value="1"/>
</dbReference>
<dbReference type="HOGENOM" id="CLU_084310_0_0_1"/>
<dbReference type="GO" id="GO:0004864">
    <property type="term" value="F:protein phosphatase inhibitor activity"/>
    <property type="evidence" value="ECO:0007669"/>
    <property type="project" value="InterPro"/>
</dbReference>
<dbReference type="KEGG" id="dan:6497923"/>
<dbReference type="OrthoDB" id="551302at2759"/>
<evidence type="ECO:0000256" key="1">
    <source>
        <dbReference type="ARBA" id="ARBA00005472"/>
    </source>
</evidence>
<accession>B3MMJ3</accession>
<dbReference type="GeneID" id="6497923"/>
<feature type="compositionally biased region" description="Acidic residues" evidence="2">
    <location>
        <begin position="93"/>
        <end position="107"/>
    </location>
</feature>
<organism evidence="3 4">
    <name type="scientific">Drosophila ananassae</name>
    <name type="common">Fruit fly</name>
    <dbReference type="NCBI Taxonomy" id="7217"/>
    <lineage>
        <taxon>Eukaryota</taxon>
        <taxon>Metazoa</taxon>
        <taxon>Ecdysozoa</taxon>
        <taxon>Arthropoda</taxon>
        <taxon>Hexapoda</taxon>
        <taxon>Insecta</taxon>
        <taxon>Pterygota</taxon>
        <taxon>Neoptera</taxon>
        <taxon>Endopterygota</taxon>
        <taxon>Diptera</taxon>
        <taxon>Brachycera</taxon>
        <taxon>Muscomorpha</taxon>
        <taxon>Ephydroidea</taxon>
        <taxon>Drosophilidae</taxon>
        <taxon>Drosophila</taxon>
        <taxon>Sophophora</taxon>
    </lineage>
</organism>
<feature type="region of interest" description="Disordered" evidence="2">
    <location>
        <begin position="260"/>
        <end position="288"/>
    </location>
</feature>
<dbReference type="AlphaFoldDB" id="B3MMJ3"/>
<dbReference type="Gene3D" id="6.10.250.1050">
    <property type="match status" value="2"/>
</dbReference>
<dbReference type="Pfam" id="PF04979">
    <property type="entry name" value="IPP-2"/>
    <property type="match status" value="1"/>
</dbReference>
<feature type="region of interest" description="Disordered" evidence="2">
    <location>
        <begin position="86"/>
        <end position="109"/>
    </location>
</feature>
<dbReference type="PhylomeDB" id="B3MMJ3"/>
<dbReference type="eggNOG" id="KOG4041">
    <property type="taxonomic scope" value="Eukaryota"/>
</dbReference>
<dbReference type="InterPro" id="IPR007062">
    <property type="entry name" value="PPI-2"/>
</dbReference>
<dbReference type="FunCoup" id="B3MMJ3">
    <property type="interactions" value="262"/>
</dbReference>
<keyword evidence="4" id="KW-1185">Reference proteome</keyword>
<dbReference type="OMA" id="HPVGKDY"/>
<reference evidence="3 4" key="1">
    <citation type="journal article" date="2007" name="Nature">
        <title>Evolution of genes and genomes on the Drosophila phylogeny.</title>
        <authorList>
            <consortium name="Drosophila 12 Genomes Consortium"/>
            <person name="Clark A.G."/>
            <person name="Eisen M.B."/>
            <person name="Smith D.R."/>
            <person name="Bergman C.M."/>
            <person name="Oliver B."/>
            <person name="Markow T.A."/>
            <person name="Kaufman T.C."/>
            <person name="Kellis M."/>
            <person name="Gelbart W."/>
            <person name="Iyer V.N."/>
            <person name="Pollard D.A."/>
            <person name="Sackton T.B."/>
            <person name="Larracuente A.M."/>
            <person name="Singh N.D."/>
            <person name="Abad J.P."/>
            <person name="Abt D.N."/>
            <person name="Adryan B."/>
            <person name="Aguade M."/>
            <person name="Akashi H."/>
            <person name="Anderson W.W."/>
            <person name="Aquadro C.F."/>
            <person name="Ardell D.H."/>
            <person name="Arguello R."/>
            <person name="Artieri C.G."/>
            <person name="Barbash D.A."/>
            <person name="Barker D."/>
            <person name="Barsanti P."/>
            <person name="Batterham P."/>
            <person name="Batzoglou S."/>
            <person name="Begun D."/>
            <person name="Bhutkar A."/>
            <person name="Blanco E."/>
            <person name="Bosak S.A."/>
            <person name="Bradley R.K."/>
            <person name="Brand A.D."/>
            <person name="Brent M.R."/>
            <person name="Brooks A.N."/>
            <person name="Brown R.H."/>
            <person name="Butlin R.K."/>
            <person name="Caggese C."/>
            <person name="Calvi B.R."/>
            <person name="Bernardo de Carvalho A."/>
            <person name="Caspi A."/>
            <person name="Castrezana S."/>
            <person name="Celniker S.E."/>
            <person name="Chang J.L."/>
            <person name="Chapple C."/>
            <person name="Chatterji S."/>
            <person name="Chinwalla A."/>
            <person name="Civetta A."/>
            <person name="Clifton S.W."/>
            <person name="Comeron J.M."/>
            <person name="Costello J.C."/>
            <person name="Coyne J.A."/>
            <person name="Daub J."/>
            <person name="David R.G."/>
            <person name="Delcher A.L."/>
            <person name="Delehaunty K."/>
            <person name="Do C.B."/>
            <person name="Ebling H."/>
            <person name="Edwards K."/>
            <person name="Eickbush T."/>
            <person name="Evans J.D."/>
            <person name="Filipski A."/>
            <person name="Findeiss S."/>
            <person name="Freyhult E."/>
            <person name="Fulton L."/>
            <person name="Fulton R."/>
            <person name="Garcia A.C."/>
            <person name="Gardiner A."/>
            <person name="Garfield D.A."/>
            <person name="Garvin B.E."/>
            <person name="Gibson G."/>
            <person name="Gilbert D."/>
            <person name="Gnerre S."/>
            <person name="Godfrey J."/>
            <person name="Good R."/>
            <person name="Gotea V."/>
            <person name="Gravely B."/>
            <person name="Greenberg A.J."/>
            <person name="Griffiths-Jones S."/>
            <person name="Gross S."/>
            <person name="Guigo R."/>
            <person name="Gustafson E.A."/>
            <person name="Haerty W."/>
            <person name="Hahn M.W."/>
            <person name="Halligan D.L."/>
            <person name="Halpern A.L."/>
            <person name="Halter G.M."/>
            <person name="Han M.V."/>
            <person name="Heger A."/>
            <person name="Hillier L."/>
            <person name="Hinrichs A.S."/>
            <person name="Holmes I."/>
            <person name="Hoskins R.A."/>
            <person name="Hubisz M.J."/>
            <person name="Hultmark D."/>
            <person name="Huntley M.A."/>
            <person name="Jaffe D.B."/>
            <person name="Jagadeeshan S."/>
            <person name="Jeck W.R."/>
            <person name="Johnson J."/>
            <person name="Jones C.D."/>
            <person name="Jordan W.C."/>
            <person name="Karpen G.H."/>
            <person name="Kataoka E."/>
            <person name="Keightley P.D."/>
            <person name="Kheradpour P."/>
            <person name="Kirkness E.F."/>
            <person name="Koerich L.B."/>
            <person name="Kristiansen K."/>
            <person name="Kudrna D."/>
            <person name="Kulathinal R.J."/>
            <person name="Kumar S."/>
            <person name="Kwok R."/>
            <person name="Lander E."/>
            <person name="Langley C.H."/>
            <person name="Lapoint R."/>
            <person name="Lazzaro B.P."/>
            <person name="Lee S.J."/>
            <person name="Levesque L."/>
            <person name="Li R."/>
            <person name="Lin C.F."/>
            <person name="Lin M.F."/>
            <person name="Lindblad-Toh K."/>
            <person name="Llopart A."/>
            <person name="Long M."/>
            <person name="Low L."/>
            <person name="Lozovsky E."/>
            <person name="Lu J."/>
            <person name="Luo M."/>
            <person name="Machado C.A."/>
            <person name="Makalowski W."/>
            <person name="Marzo M."/>
            <person name="Matsuda M."/>
            <person name="Matzkin L."/>
            <person name="McAllister B."/>
            <person name="McBride C.S."/>
            <person name="McKernan B."/>
            <person name="McKernan K."/>
            <person name="Mendez-Lago M."/>
            <person name="Minx P."/>
            <person name="Mollenhauer M.U."/>
            <person name="Montooth K."/>
            <person name="Mount S.M."/>
            <person name="Mu X."/>
            <person name="Myers E."/>
            <person name="Negre B."/>
            <person name="Newfeld S."/>
            <person name="Nielsen R."/>
            <person name="Noor M.A."/>
            <person name="O'Grady P."/>
            <person name="Pachter L."/>
            <person name="Papaceit M."/>
            <person name="Parisi M.J."/>
            <person name="Parisi M."/>
            <person name="Parts L."/>
            <person name="Pedersen J.S."/>
            <person name="Pesole G."/>
            <person name="Phillippy A.M."/>
            <person name="Ponting C.P."/>
            <person name="Pop M."/>
            <person name="Porcelli D."/>
            <person name="Powell J.R."/>
            <person name="Prohaska S."/>
            <person name="Pruitt K."/>
            <person name="Puig M."/>
            <person name="Quesneville H."/>
            <person name="Ram K.R."/>
            <person name="Rand D."/>
            <person name="Rasmussen M.D."/>
            <person name="Reed L.K."/>
            <person name="Reenan R."/>
            <person name="Reily A."/>
            <person name="Remington K.A."/>
            <person name="Rieger T.T."/>
            <person name="Ritchie M.G."/>
            <person name="Robin C."/>
            <person name="Rogers Y.H."/>
            <person name="Rohde C."/>
            <person name="Rozas J."/>
            <person name="Rubenfield M.J."/>
            <person name="Ruiz A."/>
            <person name="Russo S."/>
            <person name="Salzberg S.L."/>
            <person name="Sanchez-Gracia A."/>
            <person name="Saranga D.J."/>
            <person name="Sato H."/>
            <person name="Schaeffer S.W."/>
            <person name="Schatz M.C."/>
            <person name="Schlenke T."/>
            <person name="Schwartz R."/>
            <person name="Segarra C."/>
            <person name="Singh R.S."/>
            <person name="Sirot L."/>
            <person name="Sirota M."/>
            <person name="Sisneros N.B."/>
            <person name="Smith C.D."/>
            <person name="Smith T.F."/>
            <person name="Spieth J."/>
            <person name="Stage D.E."/>
            <person name="Stark A."/>
            <person name="Stephan W."/>
            <person name="Strausberg R.L."/>
            <person name="Strempel S."/>
            <person name="Sturgill D."/>
            <person name="Sutton G."/>
            <person name="Sutton G.G."/>
            <person name="Tao W."/>
            <person name="Teichmann S."/>
            <person name="Tobari Y.N."/>
            <person name="Tomimura Y."/>
            <person name="Tsolas J.M."/>
            <person name="Valente V.L."/>
            <person name="Venter E."/>
            <person name="Venter J.C."/>
            <person name="Vicario S."/>
            <person name="Vieira F.G."/>
            <person name="Vilella A.J."/>
            <person name="Villasante A."/>
            <person name="Walenz B."/>
            <person name="Wang J."/>
            <person name="Wasserman M."/>
            <person name="Watts T."/>
            <person name="Wilson D."/>
            <person name="Wilson R.K."/>
            <person name="Wing R.A."/>
            <person name="Wolfner M.F."/>
            <person name="Wong A."/>
            <person name="Wong G.K."/>
            <person name="Wu C.I."/>
            <person name="Wu G."/>
            <person name="Yamamoto D."/>
            <person name="Yang H.P."/>
            <person name="Yang S.P."/>
            <person name="Yorke J.A."/>
            <person name="Yoshida K."/>
            <person name="Zdobnov E."/>
            <person name="Zhang P."/>
            <person name="Zhang Y."/>
            <person name="Zimin A.V."/>
            <person name="Baldwin J."/>
            <person name="Abdouelleil A."/>
            <person name="Abdulkadir J."/>
            <person name="Abebe A."/>
            <person name="Abera B."/>
            <person name="Abreu J."/>
            <person name="Acer S.C."/>
            <person name="Aftuck L."/>
            <person name="Alexander A."/>
            <person name="An P."/>
            <person name="Anderson E."/>
            <person name="Anderson S."/>
            <person name="Arachi H."/>
            <person name="Azer M."/>
            <person name="Bachantsang P."/>
            <person name="Barry A."/>
            <person name="Bayul T."/>
            <person name="Berlin A."/>
            <person name="Bessette D."/>
            <person name="Bloom T."/>
            <person name="Blye J."/>
            <person name="Boguslavskiy L."/>
            <person name="Bonnet C."/>
            <person name="Boukhgalter B."/>
            <person name="Bourzgui I."/>
            <person name="Brown A."/>
            <person name="Cahill P."/>
            <person name="Channer S."/>
            <person name="Cheshatsang Y."/>
            <person name="Chuda L."/>
            <person name="Citroen M."/>
            <person name="Collymore A."/>
            <person name="Cooke P."/>
            <person name="Costello M."/>
            <person name="D'Aco K."/>
            <person name="Daza R."/>
            <person name="De Haan G."/>
            <person name="DeGray S."/>
            <person name="DeMaso C."/>
            <person name="Dhargay N."/>
            <person name="Dooley K."/>
            <person name="Dooley E."/>
            <person name="Doricent M."/>
            <person name="Dorje P."/>
            <person name="Dorjee K."/>
            <person name="Dupes A."/>
            <person name="Elong R."/>
            <person name="Falk J."/>
            <person name="Farina A."/>
            <person name="Faro S."/>
            <person name="Ferguson D."/>
            <person name="Fisher S."/>
            <person name="Foley C.D."/>
            <person name="Franke A."/>
            <person name="Friedrich D."/>
            <person name="Gadbois L."/>
            <person name="Gearin G."/>
            <person name="Gearin C.R."/>
            <person name="Giannoukos G."/>
            <person name="Goode T."/>
            <person name="Graham J."/>
            <person name="Grandbois E."/>
            <person name="Grewal S."/>
            <person name="Gyaltsen K."/>
            <person name="Hafez N."/>
            <person name="Hagos B."/>
            <person name="Hall J."/>
            <person name="Henson C."/>
            <person name="Hollinger A."/>
            <person name="Honan T."/>
            <person name="Huard M.D."/>
            <person name="Hughes L."/>
            <person name="Hurhula B."/>
            <person name="Husby M.E."/>
            <person name="Kamat A."/>
            <person name="Kanga B."/>
            <person name="Kashin S."/>
            <person name="Khazanovich D."/>
            <person name="Kisner P."/>
            <person name="Lance K."/>
            <person name="Lara M."/>
            <person name="Lee W."/>
            <person name="Lennon N."/>
            <person name="Letendre F."/>
            <person name="LeVine R."/>
            <person name="Lipovsky A."/>
            <person name="Liu X."/>
            <person name="Liu J."/>
            <person name="Liu S."/>
            <person name="Lokyitsang T."/>
            <person name="Lokyitsang Y."/>
            <person name="Lubonja R."/>
            <person name="Lui A."/>
            <person name="MacDonald P."/>
            <person name="Magnisalis V."/>
            <person name="Maru K."/>
            <person name="Matthews C."/>
            <person name="McCusker W."/>
            <person name="McDonough S."/>
            <person name="Mehta T."/>
            <person name="Meldrim J."/>
            <person name="Meneus L."/>
            <person name="Mihai O."/>
            <person name="Mihalev A."/>
            <person name="Mihova T."/>
            <person name="Mittelman R."/>
            <person name="Mlenga V."/>
            <person name="Montmayeur A."/>
            <person name="Mulrain L."/>
            <person name="Navidi A."/>
            <person name="Naylor J."/>
            <person name="Negash T."/>
            <person name="Nguyen T."/>
            <person name="Nguyen N."/>
            <person name="Nicol R."/>
            <person name="Norbu C."/>
            <person name="Norbu N."/>
            <person name="Novod N."/>
            <person name="O'Neill B."/>
            <person name="Osman S."/>
            <person name="Markiewicz E."/>
            <person name="Oyono O.L."/>
            <person name="Patti C."/>
            <person name="Phunkhang P."/>
            <person name="Pierre F."/>
            <person name="Priest M."/>
            <person name="Raghuraman S."/>
            <person name="Rege F."/>
            <person name="Reyes R."/>
            <person name="Rise C."/>
            <person name="Rogov P."/>
            <person name="Ross K."/>
            <person name="Ryan E."/>
            <person name="Settipalli S."/>
            <person name="Shea T."/>
            <person name="Sherpa N."/>
            <person name="Shi L."/>
            <person name="Shih D."/>
            <person name="Sparrow T."/>
            <person name="Spaulding J."/>
            <person name="Stalker J."/>
            <person name="Stange-Thomann N."/>
            <person name="Stavropoulos S."/>
            <person name="Stone C."/>
            <person name="Strader C."/>
            <person name="Tesfaye S."/>
            <person name="Thomson T."/>
            <person name="Thoulutsang Y."/>
            <person name="Thoulutsang D."/>
            <person name="Topham K."/>
            <person name="Topping I."/>
            <person name="Tsamla T."/>
            <person name="Vassiliev H."/>
            <person name="Vo A."/>
            <person name="Wangchuk T."/>
            <person name="Wangdi T."/>
            <person name="Weiand M."/>
            <person name="Wilkinson J."/>
            <person name="Wilson A."/>
            <person name="Yadav S."/>
            <person name="Young G."/>
            <person name="Yu Q."/>
            <person name="Zembek L."/>
            <person name="Zhong D."/>
            <person name="Zimmer A."/>
            <person name="Zwirko Z."/>
            <person name="Jaffe D.B."/>
            <person name="Alvarez P."/>
            <person name="Brockman W."/>
            <person name="Butler J."/>
            <person name="Chin C."/>
            <person name="Gnerre S."/>
            <person name="Grabherr M."/>
            <person name="Kleber M."/>
            <person name="Mauceli E."/>
            <person name="MacCallum I."/>
        </authorList>
    </citation>
    <scope>NUCLEOTIDE SEQUENCE [LARGE SCALE GENOMIC DNA]</scope>
    <source>
        <strain evidence="4">Tucson 14024-0371.13</strain>
    </source>
</reference>
<dbReference type="GO" id="GO:0009966">
    <property type="term" value="P:regulation of signal transduction"/>
    <property type="evidence" value="ECO:0007669"/>
    <property type="project" value="InterPro"/>
</dbReference>
<evidence type="ECO:0000313" key="4">
    <source>
        <dbReference type="Proteomes" id="UP000007801"/>
    </source>
</evidence>
<proteinExistence type="inferred from homology"/>
<dbReference type="STRING" id="7217.B3MMJ3"/>
<evidence type="ECO:0000313" key="3">
    <source>
        <dbReference type="EMBL" id="EDV30939.1"/>
    </source>
</evidence>
<name>B3MMJ3_DROAN</name>
<dbReference type="EMBL" id="CH902620">
    <property type="protein sequence ID" value="EDV30939.1"/>
    <property type="molecule type" value="Genomic_DNA"/>
</dbReference>
<sequence>MSISGDAVKGILKGAGGYNNGYTMSLKTAKFDEVNILNTFHPVGKDYGHMIIDEPKTPYVFEDDLPKELDTSALIEKLRLTSKTEMPAFGIEGESDDSSADEDYPESLEEKVRRTDFERRRKLHYKEFFSVPLARRLISEEFSEWTSESSSHIEKREGSLPCSEVCPESELDFVYDSDDKTESSFRIDTPLGREDAAPHDVEPGFDPTHPCYQKLVAEINLGSPTASMSHLHTIPSGSSHNILPVPHTTARHTVISERKSLTPVSGEAKPRACHANFPDMPNIRVGPA</sequence>
<dbReference type="Proteomes" id="UP000007801">
    <property type="component" value="Unassembled WGS sequence"/>
</dbReference>
<comment type="similarity">
    <text evidence="1">Belongs to the protein phosphatase inhibitor 2 family.</text>
</comment>
<dbReference type="InParanoid" id="B3MMJ3"/>
<gene>
    <name evidence="3" type="primary">Dana\GF15110</name>
    <name evidence="3" type="synonym">dana_GLEANR_15877</name>
    <name evidence="3" type="ORF">GF15110</name>
</gene>
<dbReference type="PANTHER" id="PTHR12398">
    <property type="entry name" value="PROTEIN PHOSPHATASE INHIBITOR"/>
    <property type="match status" value="1"/>
</dbReference>
<evidence type="ECO:0000256" key="2">
    <source>
        <dbReference type="SAM" id="MobiDB-lite"/>
    </source>
</evidence>
<protein>
    <recommendedName>
        <fullName evidence="5">Protein phosphatase inhibitor 2</fullName>
    </recommendedName>
</protein>
<evidence type="ECO:0008006" key="5">
    <source>
        <dbReference type="Google" id="ProtNLM"/>
    </source>
</evidence>